<evidence type="ECO:0000256" key="12">
    <source>
        <dbReference type="ARBA" id="ARBA00023288"/>
    </source>
</evidence>
<comment type="subcellular location">
    <subcellularLocation>
        <location evidence="1">Cell outer membrane</location>
        <topology evidence="1">Lipid-anchor</topology>
    </subcellularLocation>
</comment>
<keyword evidence="5" id="KW-0813">Transport</keyword>
<dbReference type="AlphaFoldDB" id="A0A1W9KRM4"/>
<evidence type="ECO:0000313" key="15">
    <source>
        <dbReference type="Proteomes" id="UP000192505"/>
    </source>
</evidence>
<keyword evidence="9" id="KW-0564">Palmitate</keyword>
<evidence type="ECO:0000256" key="4">
    <source>
        <dbReference type="ARBA" id="ARBA00016202"/>
    </source>
</evidence>
<evidence type="ECO:0000256" key="13">
    <source>
        <dbReference type="SAM" id="SignalP"/>
    </source>
</evidence>
<dbReference type="GO" id="GO:0009279">
    <property type="term" value="C:cell outer membrane"/>
    <property type="evidence" value="ECO:0007669"/>
    <property type="project" value="UniProtKB-SubCell"/>
</dbReference>
<evidence type="ECO:0000313" key="14">
    <source>
        <dbReference type="EMBL" id="OQW86995.1"/>
    </source>
</evidence>
<keyword evidence="6 13" id="KW-0732">Signal</keyword>
<protein>
    <recommendedName>
        <fullName evidence="4">Outer-membrane lipoprotein LolB</fullName>
    </recommendedName>
</protein>
<evidence type="ECO:0000256" key="5">
    <source>
        <dbReference type="ARBA" id="ARBA00022448"/>
    </source>
</evidence>
<dbReference type="InterPro" id="IPR029046">
    <property type="entry name" value="LolA/LolB/LppX"/>
</dbReference>
<name>A0A1W9KRM4_9BURK</name>
<feature type="signal peptide" evidence="13">
    <location>
        <begin position="1"/>
        <end position="20"/>
    </location>
</feature>
<proteinExistence type="inferred from homology"/>
<feature type="chain" id="PRO_5013298094" description="Outer-membrane lipoprotein LolB" evidence="13">
    <location>
        <begin position="21"/>
        <end position="172"/>
    </location>
</feature>
<dbReference type="GO" id="GO:0015031">
    <property type="term" value="P:protein transport"/>
    <property type="evidence" value="ECO:0007669"/>
    <property type="project" value="UniProtKB-KW"/>
</dbReference>
<keyword evidence="7" id="KW-0653">Protein transport</keyword>
<comment type="caution">
    <text evidence="14">The sequence shown here is derived from an EMBL/GenBank/DDBJ whole genome shotgun (WGS) entry which is preliminary data.</text>
</comment>
<dbReference type="Pfam" id="PF03550">
    <property type="entry name" value="LolB"/>
    <property type="match status" value="1"/>
</dbReference>
<evidence type="ECO:0000256" key="6">
    <source>
        <dbReference type="ARBA" id="ARBA00022729"/>
    </source>
</evidence>
<comment type="similarity">
    <text evidence="2">Belongs to the LolB family.</text>
</comment>
<dbReference type="Proteomes" id="UP000192505">
    <property type="component" value="Unassembled WGS sequence"/>
</dbReference>
<evidence type="ECO:0000256" key="2">
    <source>
        <dbReference type="ARBA" id="ARBA00009696"/>
    </source>
</evidence>
<evidence type="ECO:0000256" key="1">
    <source>
        <dbReference type="ARBA" id="ARBA00004459"/>
    </source>
</evidence>
<evidence type="ECO:0000256" key="8">
    <source>
        <dbReference type="ARBA" id="ARBA00023136"/>
    </source>
</evidence>
<keyword evidence="8" id="KW-0472">Membrane</keyword>
<evidence type="ECO:0000256" key="11">
    <source>
        <dbReference type="ARBA" id="ARBA00023237"/>
    </source>
</evidence>
<organism evidence="14 15">
    <name type="scientific">Rhodoferax ferrireducens</name>
    <dbReference type="NCBI Taxonomy" id="192843"/>
    <lineage>
        <taxon>Bacteria</taxon>
        <taxon>Pseudomonadati</taxon>
        <taxon>Pseudomonadota</taxon>
        <taxon>Betaproteobacteria</taxon>
        <taxon>Burkholderiales</taxon>
        <taxon>Comamonadaceae</taxon>
        <taxon>Rhodoferax</taxon>
    </lineage>
</organism>
<dbReference type="SUPFAM" id="SSF89392">
    <property type="entry name" value="Prokaryotic lipoproteins and lipoprotein localization factors"/>
    <property type="match status" value="1"/>
</dbReference>
<dbReference type="Gene3D" id="2.50.20.10">
    <property type="entry name" value="Lipoprotein localisation LolA/LolB/LppX"/>
    <property type="match status" value="1"/>
</dbReference>
<dbReference type="PROSITE" id="PS51257">
    <property type="entry name" value="PROKAR_LIPOPROTEIN"/>
    <property type="match status" value="1"/>
</dbReference>
<comment type="subunit">
    <text evidence="3">Monomer.</text>
</comment>
<reference evidence="14 15" key="1">
    <citation type="submission" date="2017-01" db="EMBL/GenBank/DDBJ databases">
        <title>Novel large sulfur bacteria in the metagenomes of groundwater-fed chemosynthetic microbial mats in the Lake Huron basin.</title>
        <authorList>
            <person name="Sharrar A.M."/>
            <person name="Flood B.E."/>
            <person name="Bailey J.V."/>
            <person name="Jones D.S."/>
            <person name="Biddanda B."/>
            <person name="Ruberg S.A."/>
            <person name="Marcus D.N."/>
            <person name="Dick G.J."/>
        </authorList>
    </citation>
    <scope>NUCLEOTIDE SEQUENCE [LARGE SCALE GENOMIC DNA]</scope>
    <source>
        <strain evidence="14">A7</strain>
    </source>
</reference>
<gene>
    <name evidence="14" type="ORF">BWK72_14725</name>
</gene>
<evidence type="ECO:0000256" key="10">
    <source>
        <dbReference type="ARBA" id="ARBA00023186"/>
    </source>
</evidence>
<evidence type="ECO:0000256" key="7">
    <source>
        <dbReference type="ARBA" id="ARBA00022927"/>
    </source>
</evidence>
<dbReference type="InterPro" id="IPR004565">
    <property type="entry name" value="OM_lipoprot_LolB"/>
</dbReference>
<keyword evidence="12" id="KW-0449">Lipoprotein</keyword>
<sequence>MTSRRAVLAFGALTTTFLVAGCAVSERARDQNDAQLSLWRGRLSIRVQADPAQNQLQDQSFSAAFELQGDANLGDLLLYTPFGSTAAAIHWAPGGAVLQARGETRSFGDLAALIKLVLGTDVPVTALFAWLDGQTQEVDGWQVDLSHQPKGKIVARRLAPALPAELQLLLDD</sequence>
<accession>A0A1W9KRM4</accession>
<keyword evidence="11" id="KW-0998">Cell outer membrane</keyword>
<evidence type="ECO:0000256" key="9">
    <source>
        <dbReference type="ARBA" id="ARBA00023139"/>
    </source>
</evidence>
<dbReference type="EMBL" id="MTEI01000011">
    <property type="protein sequence ID" value="OQW86995.1"/>
    <property type="molecule type" value="Genomic_DNA"/>
</dbReference>
<evidence type="ECO:0000256" key="3">
    <source>
        <dbReference type="ARBA" id="ARBA00011245"/>
    </source>
</evidence>
<keyword evidence="10" id="KW-0143">Chaperone</keyword>